<feature type="non-terminal residue" evidence="1">
    <location>
        <position position="67"/>
    </location>
</feature>
<sequence>VYESALVQRLRGLGSKKTSSALRRRWSLSPQPGFLSRPDRRPGLDQRPMADYRLFYRQGGKPHLHHM</sequence>
<feature type="non-terminal residue" evidence="1">
    <location>
        <position position="1"/>
    </location>
</feature>
<evidence type="ECO:0000313" key="1">
    <source>
        <dbReference type="EMBL" id="SVE30797.1"/>
    </source>
</evidence>
<name>A0A383CEL1_9ZZZZ</name>
<organism evidence="1">
    <name type="scientific">marine metagenome</name>
    <dbReference type="NCBI Taxonomy" id="408172"/>
    <lineage>
        <taxon>unclassified sequences</taxon>
        <taxon>metagenomes</taxon>
        <taxon>ecological metagenomes</taxon>
    </lineage>
</organism>
<gene>
    <name evidence="1" type="ORF">METZ01_LOCUS483651</name>
</gene>
<protein>
    <submittedName>
        <fullName evidence="1">Uncharacterized protein</fullName>
    </submittedName>
</protein>
<proteinExistence type="predicted"/>
<dbReference type="AlphaFoldDB" id="A0A383CEL1"/>
<dbReference type="EMBL" id="UINC01208316">
    <property type="protein sequence ID" value="SVE30797.1"/>
    <property type="molecule type" value="Genomic_DNA"/>
</dbReference>
<accession>A0A383CEL1</accession>
<reference evidence="1" key="1">
    <citation type="submission" date="2018-05" db="EMBL/GenBank/DDBJ databases">
        <authorList>
            <person name="Lanie J.A."/>
            <person name="Ng W.-L."/>
            <person name="Kazmierczak K.M."/>
            <person name="Andrzejewski T.M."/>
            <person name="Davidsen T.M."/>
            <person name="Wayne K.J."/>
            <person name="Tettelin H."/>
            <person name="Glass J.I."/>
            <person name="Rusch D."/>
            <person name="Podicherti R."/>
            <person name="Tsui H.-C.T."/>
            <person name="Winkler M.E."/>
        </authorList>
    </citation>
    <scope>NUCLEOTIDE SEQUENCE</scope>
</reference>